<sequence>IIGGINNIGECKLGELKNLVHLKGSLEIKGLENVTDVQEAENAQLKKKIHLRELRLWFGGEAENRREENDELVLNALEPHPELESLWIYGYGGTGYPNWVMSLTILKKLQLKHWDKLEQLPPLGKLCFLESLTISYQKRVKKVGVEFLGIESNRKKDELVLFPNLKSLKFWDMEEWEEWDGIGGTMREEAQKSGVTITIMPRLQYLNIWECPKLKSLPDFLPTTPLKTLRINASPILRECCKTVIGDQWPKISHIPNIFIDFTYVRRDGRPTQY</sequence>
<dbReference type="AlphaFoldDB" id="A0AAW0JKN1"/>
<protein>
    <submittedName>
        <fullName evidence="2">Disease resistance protein</fullName>
    </submittedName>
</protein>
<name>A0AAW0JKN1_QUESU</name>
<dbReference type="Gene3D" id="3.80.10.10">
    <property type="entry name" value="Ribonuclease Inhibitor"/>
    <property type="match status" value="1"/>
</dbReference>
<gene>
    <name evidence="2" type="ORF">CFP56_031210</name>
</gene>
<keyword evidence="3" id="KW-1185">Reference proteome</keyword>
<proteinExistence type="predicted"/>
<feature type="domain" description="R13L1/DRL21-like LRR repeat region" evidence="1">
    <location>
        <begin position="13"/>
        <end position="135"/>
    </location>
</feature>
<dbReference type="InterPro" id="IPR056789">
    <property type="entry name" value="LRR_R13L1-DRL21"/>
</dbReference>
<reference evidence="2 3" key="1">
    <citation type="journal article" date="2018" name="Sci. Data">
        <title>The draft genome sequence of cork oak.</title>
        <authorList>
            <person name="Ramos A.M."/>
            <person name="Usie A."/>
            <person name="Barbosa P."/>
            <person name="Barros P.M."/>
            <person name="Capote T."/>
            <person name="Chaves I."/>
            <person name="Simoes F."/>
            <person name="Abreu I."/>
            <person name="Carrasquinho I."/>
            <person name="Faro C."/>
            <person name="Guimaraes J.B."/>
            <person name="Mendonca D."/>
            <person name="Nobrega F."/>
            <person name="Rodrigues L."/>
            <person name="Saibo N.J.M."/>
            <person name="Varela M.C."/>
            <person name="Egas C."/>
            <person name="Matos J."/>
            <person name="Miguel C.M."/>
            <person name="Oliveira M.M."/>
            <person name="Ricardo C.P."/>
            <person name="Goncalves S."/>
        </authorList>
    </citation>
    <scope>NUCLEOTIDE SEQUENCE [LARGE SCALE GENOMIC DNA]</scope>
    <source>
        <strain evidence="3">cv. HL8</strain>
    </source>
</reference>
<accession>A0AAW0JKN1</accession>
<evidence type="ECO:0000313" key="2">
    <source>
        <dbReference type="EMBL" id="KAK7827334.1"/>
    </source>
</evidence>
<evidence type="ECO:0000259" key="1">
    <source>
        <dbReference type="Pfam" id="PF25019"/>
    </source>
</evidence>
<dbReference type="InterPro" id="IPR032675">
    <property type="entry name" value="LRR_dom_sf"/>
</dbReference>
<comment type="caution">
    <text evidence="2">The sequence shown here is derived from an EMBL/GenBank/DDBJ whole genome shotgun (WGS) entry which is preliminary data.</text>
</comment>
<dbReference type="EMBL" id="PKMF04000523">
    <property type="protein sequence ID" value="KAK7827334.1"/>
    <property type="molecule type" value="Genomic_DNA"/>
</dbReference>
<dbReference type="Proteomes" id="UP000237347">
    <property type="component" value="Unassembled WGS sequence"/>
</dbReference>
<dbReference type="Pfam" id="PF25019">
    <property type="entry name" value="LRR_R13L1-DRL21"/>
    <property type="match status" value="1"/>
</dbReference>
<dbReference type="SUPFAM" id="SSF52058">
    <property type="entry name" value="L domain-like"/>
    <property type="match status" value="1"/>
</dbReference>
<evidence type="ECO:0000313" key="3">
    <source>
        <dbReference type="Proteomes" id="UP000237347"/>
    </source>
</evidence>
<feature type="non-terminal residue" evidence="2">
    <location>
        <position position="1"/>
    </location>
</feature>
<dbReference type="PANTHER" id="PTHR47186:SF30">
    <property type="entry name" value="EF-HAND DOMAIN-CONTAINING PROTEIN"/>
    <property type="match status" value="1"/>
</dbReference>
<dbReference type="PANTHER" id="PTHR47186">
    <property type="entry name" value="LEUCINE-RICH REPEAT-CONTAINING PROTEIN 57"/>
    <property type="match status" value="1"/>
</dbReference>
<organism evidence="2 3">
    <name type="scientific">Quercus suber</name>
    <name type="common">Cork oak</name>
    <dbReference type="NCBI Taxonomy" id="58331"/>
    <lineage>
        <taxon>Eukaryota</taxon>
        <taxon>Viridiplantae</taxon>
        <taxon>Streptophyta</taxon>
        <taxon>Embryophyta</taxon>
        <taxon>Tracheophyta</taxon>
        <taxon>Spermatophyta</taxon>
        <taxon>Magnoliopsida</taxon>
        <taxon>eudicotyledons</taxon>
        <taxon>Gunneridae</taxon>
        <taxon>Pentapetalae</taxon>
        <taxon>rosids</taxon>
        <taxon>fabids</taxon>
        <taxon>Fagales</taxon>
        <taxon>Fagaceae</taxon>
        <taxon>Quercus</taxon>
    </lineage>
</organism>